<evidence type="ECO:0000313" key="3">
    <source>
        <dbReference type="EMBL" id="RDE08667.1"/>
    </source>
</evidence>
<dbReference type="InterPro" id="IPR022789">
    <property type="entry name" value="ParD"/>
</dbReference>
<dbReference type="NCBIfam" id="TIGR02606">
    <property type="entry name" value="antidote_CC2985"/>
    <property type="match status" value="1"/>
</dbReference>
<comment type="caution">
    <text evidence="3">The sequence shown here is derived from an EMBL/GenBank/DDBJ whole genome shotgun (WGS) entry which is preliminary data.</text>
</comment>
<dbReference type="CDD" id="cd22231">
    <property type="entry name" value="RHH_NikR_HicB-like"/>
    <property type="match status" value="1"/>
</dbReference>
<dbReference type="EMBL" id="QQNH01000013">
    <property type="protein sequence ID" value="RDE08667.1"/>
    <property type="molecule type" value="Genomic_DNA"/>
</dbReference>
<protein>
    <submittedName>
        <fullName evidence="3">Type II toxin-antitoxin system ParD family antitoxin</fullName>
    </submittedName>
</protein>
<name>A0A369W3U1_9HYPH</name>
<dbReference type="Gene3D" id="6.10.10.120">
    <property type="entry name" value="Antitoxin ParD1-like"/>
    <property type="match status" value="1"/>
</dbReference>
<sequence length="93" mass="10489">MRTTRQMSVTLPNEMAQLVKDKVASGEYASESEVIRDGLRTLAARDKAVEAWLRNEVVPAYEEYKANPDSVLTVDQVRAMIAEEYENAVKRGQ</sequence>
<dbReference type="PANTHER" id="PTHR36582">
    <property type="entry name" value="ANTITOXIN PARD"/>
    <property type="match status" value="1"/>
</dbReference>
<keyword evidence="4" id="KW-1185">Reference proteome</keyword>
<dbReference type="InterPro" id="IPR038296">
    <property type="entry name" value="ParD_sf"/>
</dbReference>
<evidence type="ECO:0000256" key="1">
    <source>
        <dbReference type="ARBA" id="ARBA00008580"/>
    </source>
</evidence>
<dbReference type="AlphaFoldDB" id="A0A369W3U1"/>
<evidence type="ECO:0000313" key="4">
    <source>
        <dbReference type="Proteomes" id="UP000253759"/>
    </source>
</evidence>
<dbReference type="SUPFAM" id="SSF47598">
    <property type="entry name" value="Ribbon-helix-helix"/>
    <property type="match status" value="1"/>
</dbReference>
<dbReference type="RefSeq" id="WP_114646081.1">
    <property type="nucleotide sequence ID" value="NZ_QQNH01000013.1"/>
</dbReference>
<comment type="similarity">
    <text evidence="1">Belongs to the ParD antitoxin family.</text>
</comment>
<gene>
    <name evidence="3" type="ORF">DVH29_10240</name>
</gene>
<dbReference type="Pfam" id="PF03693">
    <property type="entry name" value="ParD_antitoxin"/>
    <property type="match status" value="1"/>
</dbReference>
<accession>A0A369W3U1</accession>
<dbReference type="InterPro" id="IPR010985">
    <property type="entry name" value="Ribbon_hlx_hlx"/>
</dbReference>
<proteinExistence type="inferred from homology"/>
<keyword evidence="2" id="KW-1277">Toxin-antitoxin system</keyword>
<evidence type="ECO:0000256" key="2">
    <source>
        <dbReference type="ARBA" id="ARBA00022649"/>
    </source>
</evidence>
<reference evidence="4" key="1">
    <citation type="submission" date="2018-07" db="EMBL/GenBank/DDBJ databases">
        <authorList>
            <person name="Liu B.-T."/>
            <person name="Du Z."/>
        </authorList>
    </citation>
    <scope>NUCLEOTIDE SEQUENCE [LARGE SCALE GENOMIC DNA]</scope>
    <source>
        <strain evidence="4">XYN52</strain>
    </source>
</reference>
<dbReference type="PANTHER" id="PTHR36582:SF2">
    <property type="entry name" value="ANTITOXIN PARD"/>
    <property type="match status" value="1"/>
</dbReference>
<dbReference type="Proteomes" id="UP000253759">
    <property type="component" value="Unassembled WGS sequence"/>
</dbReference>
<organism evidence="3 4">
    <name type="scientific">Pelagibacterium lacus</name>
    <dbReference type="NCBI Taxonomy" id="2282655"/>
    <lineage>
        <taxon>Bacteria</taxon>
        <taxon>Pseudomonadati</taxon>
        <taxon>Pseudomonadota</taxon>
        <taxon>Alphaproteobacteria</taxon>
        <taxon>Hyphomicrobiales</taxon>
        <taxon>Devosiaceae</taxon>
        <taxon>Pelagibacterium</taxon>
    </lineage>
</organism>
<dbReference type="GO" id="GO:0006355">
    <property type="term" value="P:regulation of DNA-templated transcription"/>
    <property type="evidence" value="ECO:0007669"/>
    <property type="project" value="InterPro"/>
</dbReference>
<dbReference type="OrthoDB" id="514770at2"/>